<proteinExistence type="predicted"/>
<dbReference type="WBParaSite" id="PgR058_g050_t01">
    <property type="protein sequence ID" value="PgR058_g050_t01"/>
    <property type="gene ID" value="PgR058_g050"/>
</dbReference>
<dbReference type="Proteomes" id="UP000887569">
    <property type="component" value="Unplaced"/>
</dbReference>
<reference evidence="2" key="1">
    <citation type="submission" date="2022-11" db="UniProtKB">
        <authorList>
            <consortium name="WormBaseParasite"/>
        </authorList>
    </citation>
    <scope>IDENTIFICATION</scope>
</reference>
<sequence>MMATVVDACAKMQGLALERCDELKMLLTIDTKSGHDMTMRMLQYTIDPYSGWDPLHTRCDVLRISSHLRALSS</sequence>
<keyword evidence="1" id="KW-1185">Reference proteome</keyword>
<evidence type="ECO:0000313" key="2">
    <source>
        <dbReference type="WBParaSite" id="PgR058_g050_t01"/>
    </source>
</evidence>
<organism evidence="1 2">
    <name type="scientific">Parascaris univalens</name>
    <name type="common">Nematode worm</name>
    <dbReference type="NCBI Taxonomy" id="6257"/>
    <lineage>
        <taxon>Eukaryota</taxon>
        <taxon>Metazoa</taxon>
        <taxon>Ecdysozoa</taxon>
        <taxon>Nematoda</taxon>
        <taxon>Chromadorea</taxon>
        <taxon>Rhabditida</taxon>
        <taxon>Spirurina</taxon>
        <taxon>Ascaridomorpha</taxon>
        <taxon>Ascaridoidea</taxon>
        <taxon>Ascarididae</taxon>
        <taxon>Parascaris</taxon>
    </lineage>
</organism>
<protein>
    <submittedName>
        <fullName evidence="2">Uncharacterized protein</fullName>
    </submittedName>
</protein>
<name>A0A915BTM7_PARUN</name>
<dbReference type="AlphaFoldDB" id="A0A915BTM7"/>
<accession>A0A915BTM7</accession>
<evidence type="ECO:0000313" key="1">
    <source>
        <dbReference type="Proteomes" id="UP000887569"/>
    </source>
</evidence>